<name>A0ABW2HWH4_9ACTN</name>
<accession>A0ABW2HWH4</accession>
<organism evidence="1 2">
    <name type="scientific">Paractinoplanes rhizophilus</name>
    <dbReference type="NCBI Taxonomy" id="1416877"/>
    <lineage>
        <taxon>Bacteria</taxon>
        <taxon>Bacillati</taxon>
        <taxon>Actinomycetota</taxon>
        <taxon>Actinomycetes</taxon>
        <taxon>Micromonosporales</taxon>
        <taxon>Micromonosporaceae</taxon>
        <taxon>Paractinoplanes</taxon>
    </lineage>
</organism>
<proteinExistence type="predicted"/>
<evidence type="ECO:0000313" key="1">
    <source>
        <dbReference type="EMBL" id="MFC7276116.1"/>
    </source>
</evidence>
<gene>
    <name evidence="1" type="ORF">ACFQS1_19160</name>
</gene>
<dbReference type="RefSeq" id="WP_378970044.1">
    <property type="nucleotide sequence ID" value="NZ_JBHTBJ010000013.1"/>
</dbReference>
<keyword evidence="2" id="KW-1185">Reference proteome</keyword>
<dbReference type="Proteomes" id="UP001596548">
    <property type="component" value="Unassembled WGS sequence"/>
</dbReference>
<protein>
    <submittedName>
        <fullName evidence="1">Uncharacterized protein</fullName>
    </submittedName>
</protein>
<dbReference type="EMBL" id="JBHTBJ010000013">
    <property type="protein sequence ID" value="MFC7276116.1"/>
    <property type="molecule type" value="Genomic_DNA"/>
</dbReference>
<reference evidence="2" key="1">
    <citation type="journal article" date="2019" name="Int. J. Syst. Evol. Microbiol.">
        <title>The Global Catalogue of Microorganisms (GCM) 10K type strain sequencing project: providing services to taxonomists for standard genome sequencing and annotation.</title>
        <authorList>
            <consortium name="The Broad Institute Genomics Platform"/>
            <consortium name="The Broad Institute Genome Sequencing Center for Infectious Disease"/>
            <person name="Wu L."/>
            <person name="Ma J."/>
        </authorList>
    </citation>
    <scope>NUCLEOTIDE SEQUENCE [LARGE SCALE GENOMIC DNA]</scope>
    <source>
        <strain evidence="2">XZYJT-10</strain>
    </source>
</reference>
<sequence length="85" mass="9329">MTMYETSDLHKRVARYEAAVDELRAAHQDIRTVLVDQVLYERWQQIGAELGFTGAPPASAAPAGQAQDLGAMNQQIPQMSEAWAG</sequence>
<comment type="caution">
    <text evidence="1">The sequence shown here is derived from an EMBL/GenBank/DDBJ whole genome shotgun (WGS) entry which is preliminary data.</text>
</comment>
<evidence type="ECO:0000313" key="2">
    <source>
        <dbReference type="Proteomes" id="UP001596548"/>
    </source>
</evidence>